<dbReference type="InterPro" id="IPR010345">
    <property type="entry name" value="IL-17_fam"/>
</dbReference>
<keyword evidence="6" id="KW-1185">Reference proteome</keyword>
<comment type="subcellular location">
    <subcellularLocation>
        <location evidence="1">Secreted</location>
    </subcellularLocation>
</comment>
<evidence type="ECO:0000256" key="3">
    <source>
        <dbReference type="ARBA" id="ARBA00022525"/>
    </source>
</evidence>
<dbReference type="EMBL" id="JAFJMO010000008">
    <property type="protein sequence ID" value="KAJ8268763.1"/>
    <property type="molecule type" value="Genomic_DNA"/>
</dbReference>
<evidence type="ECO:0000313" key="5">
    <source>
        <dbReference type="EMBL" id="KAJ8268763.1"/>
    </source>
</evidence>
<accession>A0A9Q1HW92</accession>
<dbReference type="AlphaFoldDB" id="A0A9Q1HW92"/>
<reference evidence="5" key="1">
    <citation type="journal article" date="2023" name="Science">
        <title>Genome structures resolve the early diversification of teleost fishes.</title>
        <authorList>
            <person name="Parey E."/>
            <person name="Louis A."/>
            <person name="Montfort J."/>
            <person name="Bouchez O."/>
            <person name="Roques C."/>
            <person name="Iampietro C."/>
            <person name="Lluch J."/>
            <person name="Castinel A."/>
            <person name="Donnadieu C."/>
            <person name="Desvignes T."/>
            <person name="Floi Bucao C."/>
            <person name="Jouanno E."/>
            <person name="Wen M."/>
            <person name="Mejri S."/>
            <person name="Dirks R."/>
            <person name="Jansen H."/>
            <person name="Henkel C."/>
            <person name="Chen W.J."/>
            <person name="Zahm M."/>
            <person name="Cabau C."/>
            <person name="Klopp C."/>
            <person name="Thompson A.W."/>
            <person name="Robinson-Rechavi M."/>
            <person name="Braasch I."/>
            <person name="Lecointre G."/>
            <person name="Bobe J."/>
            <person name="Postlethwait J.H."/>
            <person name="Berthelot C."/>
            <person name="Roest Crollius H."/>
            <person name="Guiguen Y."/>
        </authorList>
    </citation>
    <scope>NUCLEOTIDE SEQUENCE</scope>
    <source>
        <strain evidence="5">Concon-B</strain>
    </source>
</reference>
<keyword evidence="3" id="KW-0964">Secreted</keyword>
<organism evidence="5 6">
    <name type="scientific">Conger conger</name>
    <name type="common">Conger eel</name>
    <name type="synonym">Muraena conger</name>
    <dbReference type="NCBI Taxonomy" id="82655"/>
    <lineage>
        <taxon>Eukaryota</taxon>
        <taxon>Metazoa</taxon>
        <taxon>Chordata</taxon>
        <taxon>Craniata</taxon>
        <taxon>Vertebrata</taxon>
        <taxon>Euteleostomi</taxon>
        <taxon>Actinopterygii</taxon>
        <taxon>Neopterygii</taxon>
        <taxon>Teleostei</taxon>
        <taxon>Anguilliformes</taxon>
        <taxon>Congridae</taxon>
        <taxon>Conger</taxon>
    </lineage>
</organism>
<dbReference type="SUPFAM" id="SSF57501">
    <property type="entry name" value="Cystine-knot cytokines"/>
    <property type="match status" value="1"/>
</dbReference>
<keyword evidence="4" id="KW-0732">Signal</keyword>
<proteinExistence type="inferred from homology"/>
<dbReference type="Gene3D" id="2.10.90.10">
    <property type="entry name" value="Cystine-knot cytokines"/>
    <property type="match status" value="1"/>
</dbReference>
<evidence type="ECO:0000256" key="4">
    <source>
        <dbReference type="ARBA" id="ARBA00022729"/>
    </source>
</evidence>
<evidence type="ECO:0000256" key="2">
    <source>
        <dbReference type="ARBA" id="ARBA00007236"/>
    </source>
</evidence>
<evidence type="ECO:0000313" key="6">
    <source>
        <dbReference type="Proteomes" id="UP001152803"/>
    </source>
</evidence>
<dbReference type="Proteomes" id="UP001152803">
    <property type="component" value="Unassembled WGS sequence"/>
</dbReference>
<sequence>MPDQKLRKIASHSSSPWSYTARCDKGSACVRRGWRSVPITSSVPVLYWRGGAAQQPCWQPGLFNITTGCTCVNRTAL</sequence>
<protein>
    <submittedName>
        <fullName evidence="5">Uncharacterized protein</fullName>
    </submittedName>
</protein>
<comment type="similarity">
    <text evidence="2">Belongs to the IL-17 family.</text>
</comment>
<name>A0A9Q1HW92_CONCO</name>
<dbReference type="GO" id="GO:0005125">
    <property type="term" value="F:cytokine activity"/>
    <property type="evidence" value="ECO:0007669"/>
    <property type="project" value="InterPro"/>
</dbReference>
<dbReference type="InterPro" id="IPR029034">
    <property type="entry name" value="Cystine-knot_cytokine"/>
</dbReference>
<gene>
    <name evidence="5" type="ORF">COCON_G00113700</name>
</gene>
<dbReference type="GO" id="GO:0005576">
    <property type="term" value="C:extracellular region"/>
    <property type="evidence" value="ECO:0007669"/>
    <property type="project" value="UniProtKB-SubCell"/>
</dbReference>
<evidence type="ECO:0000256" key="1">
    <source>
        <dbReference type="ARBA" id="ARBA00004613"/>
    </source>
</evidence>
<dbReference type="Pfam" id="PF06083">
    <property type="entry name" value="IL17"/>
    <property type="match status" value="1"/>
</dbReference>
<comment type="caution">
    <text evidence="5">The sequence shown here is derived from an EMBL/GenBank/DDBJ whole genome shotgun (WGS) entry which is preliminary data.</text>
</comment>